<dbReference type="Pfam" id="PF07238">
    <property type="entry name" value="PilZ"/>
    <property type="match status" value="1"/>
</dbReference>
<evidence type="ECO:0000313" key="2">
    <source>
        <dbReference type="EMBL" id="GGY84957.1"/>
    </source>
</evidence>
<accession>A0ABQ3B8T5</accession>
<dbReference type="RefSeq" id="WP_189578191.1">
    <property type="nucleotide sequence ID" value="NZ_BMXV01000010.1"/>
</dbReference>
<name>A0ABQ3B8T5_9GAMM</name>
<sequence>MSSDQHTPDRRDFFRIEDRIGLEYCRIHPGDAGADNPFAEDHLDSLESELKRLDQEFRNQLPLLAERDRLAASVLKSLNGKVDTLARIMAFEQNPLQPEQWRDVTLSEGGVSFTVTANELSPGDILALRLTLPPELYRPQVKAEVVEVTPIESPRGASRALIHTSFIDILDADRQQIAKHVMAWQIRQRQGSEPSQ</sequence>
<keyword evidence="3" id="KW-1185">Reference proteome</keyword>
<gene>
    <name evidence="2" type="ORF">GCM10007071_35300</name>
</gene>
<proteinExistence type="predicted"/>
<reference evidence="3" key="1">
    <citation type="journal article" date="2019" name="Int. J. Syst. Evol. Microbiol.">
        <title>The Global Catalogue of Microorganisms (GCM) 10K type strain sequencing project: providing services to taxonomists for standard genome sequencing and annotation.</title>
        <authorList>
            <consortium name="The Broad Institute Genomics Platform"/>
            <consortium name="The Broad Institute Genome Sequencing Center for Infectious Disease"/>
            <person name="Wu L."/>
            <person name="Ma J."/>
        </authorList>
    </citation>
    <scope>NUCLEOTIDE SEQUENCE [LARGE SCALE GENOMIC DNA]</scope>
    <source>
        <strain evidence="3">KCTC 22280</strain>
    </source>
</reference>
<dbReference type="EMBL" id="BMXV01000010">
    <property type="protein sequence ID" value="GGY84957.1"/>
    <property type="molecule type" value="Genomic_DNA"/>
</dbReference>
<evidence type="ECO:0000313" key="3">
    <source>
        <dbReference type="Proteomes" id="UP000601597"/>
    </source>
</evidence>
<evidence type="ECO:0000259" key="1">
    <source>
        <dbReference type="Pfam" id="PF07238"/>
    </source>
</evidence>
<dbReference type="InterPro" id="IPR009875">
    <property type="entry name" value="PilZ_domain"/>
</dbReference>
<comment type="caution">
    <text evidence="2">The sequence shown here is derived from an EMBL/GenBank/DDBJ whole genome shotgun (WGS) entry which is preliminary data.</text>
</comment>
<organism evidence="2 3">
    <name type="scientific">Marinobacter zhanjiangensis</name>
    <dbReference type="NCBI Taxonomy" id="578215"/>
    <lineage>
        <taxon>Bacteria</taxon>
        <taxon>Pseudomonadati</taxon>
        <taxon>Pseudomonadota</taxon>
        <taxon>Gammaproteobacteria</taxon>
        <taxon>Pseudomonadales</taxon>
        <taxon>Marinobacteraceae</taxon>
        <taxon>Marinobacter</taxon>
    </lineage>
</organism>
<dbReference type="Proteomes" id="UP000601597">
    <property type="component" value="Unassembled WGS sequence"/>
</dbReference>
<feature type="domain" description="PilZ" evidence="1">
    <location>
        <begin position="104"/>
        <end position="182"/>
    </location>
</feature>
<protein>
    <recommendedName>
        <fullName evidence="1">PilZ domain-containing protein</fullName>
    </recommendedName>
</protein>
<dbReference type="Gene3D" id="2.40.10.220">
    <property type="entry name" value="predicted glycosyltransferase like domains"/>
    <property type="match status" value="1"/>
</dbReference>